<dbReference type="PROSITE" id="PS51257">
    <property type="entry name" value="PROKAR_LIPOPROTEIN"/>
    <property type="match status" value="1"/>
</dbReference>
<sequence length="168" mass="20075">MKSKMWLMSLMSCLCLCIFLQGCTPLRKKFTRQKRAEKKVKFIPVLDPIDYPPPQKNPEERYAYHYSMWRIWNRDLLQTFDRKTSGKNQRYLVGQMIVQLQEMQKWVIQEKQQGIEDLMANLQVIKKMLSKPDPMRNVFSIKKKIELNVKRTRAQFKPALMEGNFSTP</sequence>
<organism evidence="1">
    <name type="scientific">hydrothermal vent metagenome</name>
    <dbReference type="NCBI Taxonomy" id="652676"/>
    <lineage>
        <taxon>unclassified sequences</taxon>
        <taxon>metagenomes</taxon>
        <taxon>ecological metagenomes</taxon>
    </lineage>
</organism>
<proteinExistence type="predicted"/>
<dbReference type="AlphaFoldDB" id="A0A3B1DJY5"/>
<name>A0A3B1DJY5_9ZZZZ</name>
<reference evidence="1" key="1">
    <citation type="submission" date="2018-06" db="EMBL/GenBank/DDBJ databases">
        <authorList>
            <person name="Zhirakovskaya E."/>
        </authorList>
    </citation>
    <scope>NUCLEOTIDE SEQUENCE</scope>
</reference>
<evidence type="ECO:0000313" key="1">
    <source>
        <dbReference type="EMBL" id="VAX36318.1"/>
    </source>
</evidence>
<gene>
    <name evidence="1" type="ORF">MNBD_UNCLBAC01-8</name>
</gene>
<accession>A0A3B1DJY5</accession>
<evidence type="ECO:0008006" key="2">
    <source>
        <dbReference type="Google" id="ProtNLM"/>
    </source>
</evidence>
<protein>
    <recommendedName>
        <fullName evidence="2">Lipoprotein</fullName>
    </recommendedName>
</protein>
<dbReference type="EMBL" id="UOGJ01000091">
    <property type="protein sequence ID" value="VAX36318.1"/>
    <property type="molecule type" value="Genomic_DNA"/>
</dbReference>